<evidence type="ECO:0000313" key="2">
    <source>
        <dbReference type="Proteomes" id="UP000595362"/>
    </source>
</evidence>
<gene>
    <name evidence="1" type="ORF">HYS17_06025</name>
</gene>
<dbReference type="Proteomes" id="UP000595362">
    <property type="component" value="Chromosome"/>
</dbReference>
<organism evidence="1 2">
    <name type="scientific">Micavibrio aeruginosavorus</name>
    <dbReference type="NCBI Taxonomy" id="349221"/>
    <lineage>
        <taxon>Bacteria</taxon>
        <taxon>Pseudomonadati</taxon>
        <taxon>Bdellovibrionota</taxon>
        <taxon>Bdellovibrionia</taxon>
        <taxon>Bdellovibrionales</taxon>
        <taxon>Pseudobdellovibrionaceae</taxon>
        <taxon>Micavibrio</taxon>
    </lineage>
</organism>
<accession>A0A7T5R4J2</accession>
<name>A0A7T5R4J2_9BACT</name>
<evidence type="ECO:0000313" key="1">
    <source>
        <dbReference type="EMBL" id="QQG37316.1"/>
    </source>
</evidence>
<reference evidence="1 2" key="1">
    <citation type="submission" date="2020-07" db="EMBL/GenBank/DDBJ databases">
        <title>Huge and variable diversity of episymbiotic CPR bacteria and DPANN archaea in groundwater ecosystems.</title>
        <authorList>
            <person name="He C.Y."/>
            <person name="Keren R."/>
            <person name="Whittaker M."/>
            <person name="Farag I.F."/>
            <person name="Doudna J."/>
            <person name="Cate J.H.D."/>
            <person name="Banfield J.F."/>
        </authorList>
    </citation>
    <scope>NUCLEOTIDE SEQUENCE [LARGE SCALE GENOMIC DNA]</scope>
    <source>
        <strain evidence="1">NC_groundwater_70_Ag_B-0.1um_54_66</strain>
    </source>
</reference>
<protein>
    <submittedName>
        <fullName evidence="1">Uncharacterized protein</fullName>
    </submittedName>
</protein>
<proteinExistence type="predicted"/>
<sequence>MPTGWNTARRLAASERIRTHKPWLKSTGPRTPAGKAITRLNALKHGRRSAEAIAEHRATLDYLRQQRRFLAQVRLLLRLRRQAAASENKATKTTNEVIDLHVVTTVTPCRSKWKNAGNPREFLLNMANCALFAHPGERRDPALLAQDGGHILDPRPGRRR</sequence>
<dbReference type="AlphaFoldDB" id="A0A7T5R4J2"/>
<dbReference type="EMBL" id="CP066681">
    <property type="protein sequence ID" value="QQG37316.1"/>
    <property type="molecule type" value="Genomic_DNA"/>
</dbReference>